<dbReference type="Pfam" id="PF02375">
    <property type="entry name" value="JmjN"/>
    <property type="match status" value="1"/>
</dbReference>
<keyword evidence="10" id="KW-0539">Nucleus</keyword>
<accession>S2JCP8</accession>
<name>S2JCP8_MUCC1</name>
<comment type="cofactor">
    <cofactor evidence="1">
        <name>Fe(2+)</name>
        <dbReference type="ChEBI" id="CHEBI:29033"/>
    </cofactor>
</comment>
<dbReference type="Pfam" id="PF01388">
    <property type="entry name" value="ARID"/>
    <property type="match status" value="1"/>
</dbReference>
<evidence type="ECO:0000259" key="14">
    <source>
        <dbReference type="PROSITE" id="PS51183"/>
    </source>
</evidence>
<dbReference type="InterPro" id="IPR001606">
    <property type="entry name" value="ARID_dom"/>
</dbReference>
<evidence type="ECO:0000256" key="2">
    <source>
        <dbReference type="ARBA" id="ARBA00004123"/>
    </source>
</evidence>
<dbReference type="GO" id="GO:0034647">
    <property type="term" value="F:histone H3K4me/H3K4me2/H3K4me3 demethylase activity"/>
    <property type="evidence" value="ECO:0007669"/>
    <property type="project" value="UniProtKB-EC"/>
</dbReference>
<dbReference type="GO" id="GO:0003677">
    <property type="term" value="F:DNA binding"/>
    <property type="evidence" value="ECO:0007669"/>
    <property type="project" value="InterPro"/>
</dbReference>
<dbReference type="EMBL" id="KE123993">
    <property type="protein sequence ID" value="EPB86222.1"/>
    <property type="molecule type" value="Genomic_DNA"/>
</dbReference>
<dbReference type="GO" id="GO:0006355">
    <property type="term" value="P:regulation of DNA-templated transcription"/>
    <property type="evidence" value="ECO:0007669"/>
    <property type="project" value="TreeGrafter"/>
</dbReference>
<evidence type="ECO:0000256" key="7">
    <source>
        <dbReference type="ARBA" id="ARBA00022833"/>
    </source>
</evidence>
<dbReference type="eggNOG" id="KOG1246">
    <property type="taxonomic scope" value="Eukaryota"/>
</dbReference>
<protein>
    <recommendedName>
        <fullName evidence="4">[histone H3]-trimethyl-L-lysine(4) demethylase</fullName>
        <ecNumber evidence="4">1.14.11.67</ecNumber>
    </recommendedName>
</protein>
<dbReference type="SUPFAM" id="SSF51197">
    <property type="entry name" value="Clavaminate synthase-like"/>
    <property type="match status" value="1"/>
</dbReference>
<evidence type="ECO:0000259" key="15">
    <source>
        <dbReference type="PROSITE" id="PS51184"/>
    </source>
</evidence>
<keyword evidence="7" id="KW-0862">Zinc</keyword>
<dbReference type="SMART" id="SM00558">
    <property type="entry name" value="JmjC"/>
    <property type="match status" value="1"/>
</dbReference>
<organism evidence="16 17">
    <name type="scientific">Mucor circinelloides f. circinelloides (strain 1006PhL)</name>
    <name type="common">Mucormycosis agent</name>
    <name type="synonym">Calyptromyces circinelloides</name>
    <dbReference type="NCBI Taxonomy" id="1220926"/>
    <lineage>
        <taxon>Eukaryota</taxon>
        <taxon>Fungi</taxon>
        <taxon>Fungi incertae sedis</taxon>
        <taxon>Mucoromycota</taxon>
        <taxon>Mucoromycotina</taxon>
        <taxon>Mucoromycetes</taxon>
        <taxon>Mucorales</taxon>
        <taxon>Mucorineae</taxon>
        <taxon>Mucoraceae</taxon>
        <taxon>Mucor</taxon>
    </lineage>
</organism>
<evidence type="ECO:0000313" key="17">
    <source>
        <dbReference type="Proteomes" id="UP000014254"/>
    </source>
</evidence>
<dbReference type="InterPro" id="IPR003349">
    <property type="entry name" value="JmjN"/>
</dbReference>
<dbReference type="InterPro" id="IPR001965">
    <property type="entry name" value="Znf_PHD"/>
</dbReference>
<evidence type="ECO:0000313" key="16">
    <source>
        <dbReference type="EMBL" id="EPB86222.1"/>
    </source>
</evidence>
<feature type="domain" description="JmjN" evidence="14">
    <location>
        <begin position="46"/>
        <end position="87"/>
    </location>
</feature>
<feature type="compositionally biased region" description="Low complexity" evidence="12">
    <location>
        <begin position="869"/>
        <end position="887"/>
    </location>
</feature>
<dbReference type="SMART" id="SM01014">
    <property type="entry name" value="ARID"/>
    <property type="match status" value="1"/>
</dbReference>
<evidence type="ECO:0000256" key="11">
    <source>
        <dbReference type="ARBA" id="ARBA00048734"/>
    </source>
</evidence>
<dbReference type="FunFam" id="1.10.150.60:FF:000016">
    <property type="entry name" value="Putative Lysine-specific demethylase 5B"/>
    <property type="match status" value="1"/>
</dbReference>
<dbReference type="GO" id="GO:0005634">
    <property type="term" value="C:nucleus"/>
    <property type="evidence" value="ECO:0007669"/>
    <property type="project" value="UniProtKB-SubCell"/>
</dbReference>
<dbReference type="CDD" id="cd16100">
    <property type="entry name" value="ARID"/>
    <property type="match status" value="1"/>
</dbReference>
<dbReference type="Pfam" id="PF02373">
    <property type="entry name" value="JmjC"/>
    <property type="match status" value="1"/>
</dbReference>
<dbReference type="SUPFAM" id="SSF46774">
    <property type="entry name" value="ARID-like"/>
    <property type="match status" value="1"/>
</dbReference>
<dbReference type="SUPFAM" id="SSF57903">
    <property type="entry name" value="FYVE/PHD zinc finger"/>
    <property type="match status" value="1"/>
</dbReference>
<dbReference type="PROSITE" id="PS51011">
    <property type="entry name" value="ARID"/>
    <property type="match status" value="1"/>
</dbReference>
<dbReference type="STRING" id="1220926.S2JCP8"/>
<gene>
    <name evidence="16" type="ORF">HMPREF1544_06950</name>
</gene>
<proteinExistence type="inferred from homology"/>
<feature type="domain" description="JmjC" evidence="15">
    <location>
        <begin position="376"/>
        <end position="542"/>
    </location>
</feature>
<evidence type="ECO:0000256" key="5">
    <source>
        <dbReference type="ARBA" id="ARBA00022723"/>
    </source>
</evidence>
<dbReference type="OrthoDB" id="1678912at2759"/>
<dbReference type="PROSITE" id="PS51183">
    <property type="entry name" value="JMJN"/>
    <property type="match status" value="1"/>
</dbReference>
<comment type="subcellular location">
    <subcellularLocation>
        <location evidence="2">Nucleus</location>
    </subcellularLocation>
</comment>
<evidence type="ECO:0000256" key="9">
    <source>
        <dbReference type="ARBA" id="ARBA00023004"/>
    </source>
</evidence>
<evidence type="ECO:0000256" key="6">
    <source>
        <dbReference type="ARBA" id="ARBA00022771"/>
    </source>
</evidence>
<comment type="similarity">
    <text evidence="3">Belongs to the JARID1 histone demethylase family.</text>
</comment>
<evidence type="ECO:0000256" key="8">
    <source>
        <dbReference type="ARBA" id="ARBA00023002"/>
    </source>
</evidence>
<dbReference type="SMART" id="SM00545">
    <property type="entry name" value="JmjN"/>
    <property type="match status" value="1"/>
</dbReference>
<keyword evidence="17" id="KW-1185">Reference proteome</keyword>
<feature type="compositionally biased region" description="Low complexity" evidence="12">
    <location>
        <begin position="957"/>
        <end position="997"/>
    </location>
</feature>
<feature type="domain" description="ARID" evidence="13">
    <location>
        <begin position="111"/>
        <end position="204"/>
    </location>
</feature>
<evidence type="ECO:0000256" key="10">
    <source>
        <dbReference type="ARBA" id="ARBA00023242"/>
    </source>
</evidence>
<dbReference type="VEuPathDB" id="FungiDB:HMPREF1544_06950"/>
<evidence type="ECO:0000256" key="1">
    <source>
        <dbReference type="ARBA" id="ARBA00001954"/>
    </source>
</evidence>
<dbReference type="PANTHER" id="PTHR10694">
    <property type="entry name" value="LYSINE-SPECIFIC DEMETHYLASE"/>
    <property type="match status" value="1"/>
</dbReference>
<dbReference type="Proteomes" id="UP000014254">
    <property type="component" value="Unassembled WGS sequence"/>
</dbReference>
<dbReference type="Pfam" id="PF21323">
    <property type="entry name" value="KDM5_C-hel"/>
    <property type="match status" value="1"/>
</dbReference>
<dbReference type="PROSITE" id="PS51184">
    <property type="entry name" value="JMJC"/>
    <property type="match status" value="1"/>
</dbReference>
<dbReference type="InterPro" id="IPR048615">
    <property type="entry name" value="KDM5_C-hel"/>
</dbReference>
<dbReference type="Gene3D" id="2.60.120.650">
    <property type="entry name" value="Cupin"/>
    <property type="match status" value="1"/>
</dbReference>
<evidence type="ECO:0000259" key="13">
    <source>
        <dbReference type="PROSITE" id="PS51011"/>
    </source>
</evidence>
<keyword evidence="9" id="KW-0408">Iron</keyword>
<keyword evidence="6" id="KW-0863">Zinc-finger</keyword>
<dbReference type="InterPro" id="IPR011011">
    <property type="entry name" value="Znf_FYVE_PHD"/>
</dbReference>
<dbReference type="InterPro" id="IPR004198">
    <property type="entry name" value="Znf_C5HC2"/>
</dbReference>
<dbReference type="InParanoid" id="S2JCP8"/>
<dbReference type="InterPro" id="IPR036431">
    <property type="entry name" value="ARID_dom_sf"/>
</dbReference>
<comment type="catalytic activity">
    <reaction evidence="11">
        <text>N(6),N(6),N(6)-trimethyl-L-lysyl(4)-[histone H3] + 3 2-oxoglutarate + 3 O2 = L-lysyl(4)-[histone H3] + 3 formaldehyde + 3 succinate + 3 CO2</text>
        <dbReference type="Rhea" id="RHEA:60208"/>
        <dbReference type="Rhea" id="RHEA-COMP:15537"/>
        <dbReference type="Rhea" id="RHEA-COMP:15547"/>
        <dbReference type="ChEBI" id="CHEBI:15379"/>
        <dbReference type="ChEBI" id="CHEBI:16526"/>
        <dbReference type="ChEBI" id="CHEBI:16810"/>
        <dbReference type="ChEBI" id="CHEBI:16842"/>
        <dbReference type="ChEBI" id="CHEBI:29969"/>
        <dbReference type="ChEBI" id="CHEBI:30031"/>
        <dbReference type="ChEBI" id="CHEBI:61961"/>
        <dbReference type="EC" id="1.14.11.67"/>
    </reaction>
</comment>
<keyword evidence="5" id="KW-0479">Metal-binding</keyword>
<evidence type="ECO:0000256" key="3">
    <source>
        <dbReference type="ARBA" id="ARBA00006801"/>
    </source>
</evidence>
<dbReference type="Pfam" id="PF02928">
    <property type="entry name" value="zf-C5HC2"/>
    <property type="match status" value="1"/>
</dbReference>
<sequence length="1020" mass="116476">MHRTTKGAAKTAYKSEAIPFDLSTVKTKSQEPESRKSSRLFDIEEAPTFYPTRDEFKDSLAYIESIRYEGEKYGIIKIVPPTDYNPEFSLNTESFRFKTRVQKLNEIEGNTRTSVNYLEQIKRYYRLTGKFNTKVPQLEETSIDLYRLKKEVAARGGFQSVTRLKKWAEIGKELGYVRKQWTSLSTVLKNAYQKVILPYETWYGKHKRDTGQVTSKKCMLLFHYYINPYAHFILLYDSSSSTDSDEDDICEICNKEENKDSLLSCDNRAFHPYCLSMSHSSVPKRDQSCFKLVAAVGRDYGFEGGKEYNLNDFQTVCDGFKTKCFKKTHPEGNSTITEDECEREYWRLVSNPNETCQVEHGTQHGSGFSTVDHTSKSMFDSWNLNAIPVTSQSLFTEIKSDISGMMLPRLDVGMCFSTSGWHNEDHYTNSISYMHWGETKTWYGVPGSNAAELEDAMRKTVPELFRQQPDLLYQQATMLSPERLKQRNVKVYAVDQRPGQYVVTYPKAYHSSFNHGFNLCEAVNFATGNWVHYGLQCVESYKRDRRQPCFSHDNLLVTALRNRNLPEDGWLSSSLMQMWSREMEERKRVRSEKLKERIVAKANVRERLQCVFCNCYTYLSYIGCNCTSKVACLDHVAELCTCDMKSKMMLVQFTDDQLFELAKSAMLVSLSSESWVQRLEHMLESKTDLDMKKLRIHIKRAPLHKVPNMFVDYLEEFVNILDHSNANADSPKPTQTKTRYERCQDLIARSKGNDFKRVLLPRIIESYAAELKEVDDQITDKLFASNDINRQKAILDQGLLVRSDSNKFQKLTKFIESIKESSSAPSVSFIKPVSALESTVGNTRIYAQPKRTSTLKKAISYKQSSSIASSSSSVSSAGSSQSRQQYSSHEKSTTDHRGKGKDHSNYITKNEARPVNHTLKRKLSITIGPSSTPQRPTKAIKLTLEPTKPINDHHHSTPSLSPSSSSTSPISSVSPTSPYPVSLHNTTSTKTAPTTSLSKKRKHKQDDSSNDNMKPSKKSK</sequence>
<dbReference type="SMART" id="SM00501">
    <property type="entry name" value="BRIGHT"/>
    <property type="match status" value="1"/>
</dbReference>
<dbReference type="PANTHER" id="PTHR10694:SF33">
    <property type="entry name" value="LYSINE-SPECIFIC DEMETHYLASE 5"/>
    <property type="match status" value="1"/>
</dbReference>
<dbReference type="GO" id="GO:0008270">
    <property type="term" value="F:zinc ion binding"/>
    <property type="evidence" value="ECO:0007669"/>
    <property type="project" value="UniProtKB-KW"/>
</dbReference>
<reference evidence="17" key="1">
    <citation type="submission" date="2013-05" db="EMBL/GenBank/DDBJ databases">
        <title>The Genome sequence of Mucor circinelloides f. circinelloides 1006PhL.</title>
        <authorList>
            <consortium name="The Broad Institute Genomics Platform"/>
            <person name="Cuomo C."/>
            <person name="Earl A."/>
            <person name="Findley K."/>
            <person name="Lee S.C."/>
            <person name="Walker B."/>
            <person name="Young S."/>
            <person name="Zeng Q."/>
            <person name="Gargeya S."/>
            <person name="Fitzgerald M."/>
            <person name="Haas B."/>
            <person name="Abouelleil A."/>
            <person name="Allen A.W."/>
            <person name="Alvarado L."/>
            <person name="Arachchi H.M."/>
            <person name="Berlin A.M."/>
            <person name="Chapman S.B."/>
            <person name="Gainer-Dewar J."/>
            <person name="Goldberg J."/>
            <person name="Griggs A."/>
            <person name="Gujja S."/>
            <person name="Hansen M."/>
            <person name="Howarth C."/>
            <person name="Imamovic A."/>
            <person name="Ireland A."/>
            <person name="Larimer J."/>
            <person name="McCowan C."/>
            <person name="Murphy C."/>
            <person name="Pearson M."/>
            <person name="Poon T.W."/>
            <person name="Priest M."/>
            <person name="Roberts A."/>
            <person name="Saif S."/>
            <person name="Shea T."/>
            <person name="Sisk P."/>
            <person name="Sykes S."/>
            <person name="Wortman J."/>
            <person name="Nusbaum C."/>
            <person name="Birren B."/>
        </authorList>
    </citation>
    <scope>NUCLEOTIDE SEQUENCE [LARGE SCALE GENOMIC DNA]</scope>
    <source>
        <strain evidence="17">1006PhL</strain>
    </source>
</reference>
<dbReference type="SMART" id="SM00249">
    <property type="entry name" value="PHD"/>
    <property type="match status" value="1"/>
</dbReference>
<dbReference type="FunCoup" id="S2JCP8">
    <property type="interactions" value="298"/>
</dbReference>
<dbReference type="InterPro" id="IPR003347">
    <property type="entry name" value="JmjC_dom"/>
</dbReference>
<feature type="compositionally biased region" description="Basic and acidic residues" evidence="12">
    <location>
        <begin position="888"/>
        <end position="914"/>
    </location>
</feature>
<dbReference type="EC" id="1.14.11.67" evidence="4"/>
<evidence type="ECO:0000256" key="12">
    <source>
        <dbReference type="SAM" id="MobiDB-lite"/>
    </source>
</evidence>
<dbReference type="Gene3D" id="1.10.150.60">
    <property type="entry name" value="ARID DNA-binding domain"/>
    <property type="match status" value="1"/>
</dbReference>
<dbReference type="AlphaFoldDB" id="S2JCP8"/>
<feature type="region of interest" description="Disordered" evidence="12">
    <location>
        <begin position="869"/>
        <end position="1020"/>
    </location>
</feature>
<keyword evidence="8" id="KW-0560">Oxidoreductase</keyword>
<evidence type="ECO:0000256" key="4">
    <source>
        <dbReference type="ARBA" id="ARBA00012902"/>
    </source>
</evidence>
<dbReference type="GO" id="GO:0000785">
    <property type="term" value="C:chromatin"/>
    <property type="evidence" value="ECO:0007669"/>
    <property type="project" value="TreeGrafter"/>
</dbReference>